<keyword evidence="3" id="KW-1185">Reference proteome</keyword>
<sequence length="128" mass="13516">MSQGLTDKTGAALTVTLDEDAASYVVTVDDTGEQAGTADFIDDTSDPENPARIFHHTVVDDRFGGRGIGSALVEGALDDTRERGVAVVPVCSMVAHWLTKHGEDFTAAGGTVREPGEHERQIVARAAH</sequence>
<evidence type="ECO:0000313" key="2">
    <source>
        <dbReference type="EMBL" id="RRQ04672.1"/>
    </source>
</evidence>
<dbReference type="InterPro" id="IPR016181">
    <property type="entry name" value="Acyl_CoA_acyltransferase"/>
</dbReference>
<dbReference type="AlphaFoldDB" id="A0A3R8R5S7"/>
<dbReference type="Proteomes" id="UP000278422">
    <property type="component" value="Unassembled WGS sequence"/>
</dbReference>
<dbReference type="SUPFAM" id="SSF55729">
    <property type="entry name" value="Acyl-CoA N-acyltransferases (Nat)"/>
    <property type="match status" value="1"/>
</dbReference>
<dbReference type="RefSeq" id="WP_125174942.1">
    <property type="nucleotide sequence ID" value="NZ_JALGIX010000017.1"/>
</dbReference>
<dbReference type="CDD" id="cd04301">
    <property type="entry name" value="NAT_SF"/>
    <property type="match status" value="1"/>
</dbReference>
<dbReference type="Gene3D" id="3.40.630.30">
    <property type="match status" value="1"/>
</dbReference>
<accession>A0A3R8R5S7</accession>
<dbReference type="EMBL" id="PQNQ01000007">
    <property type="protein sequence ID" value="RRQ04672.1"/>
    <property type="molecule type" value="Genomic_DNA"/>
</dbReference>
<dbReference type="PANTHER" id="PTHR31435">
    <property type="entry name" value="PROTEIN NATD1"/>
    <property type="match status" value="1"/>
</dbReference>
<feature type="domain" description="N-acetyltransferase" evidence="1">
    <location>
        <begin position="16"/>
        <end position="110"/>
    </location>
</feature>
<dbReference type="InterPro" id="IPR045057">
    <property type="entry name" value="Gcn5-rel_NAT"/>
</dbReference>
<dbReference type="InterPro" id="IPR031165">
    <property type="entry name" value="GNAT_YJDJ"/>
</dbReference>
<proteinExistence type="predicted"/>
<dbReference type="PANTHER" id="PTHR31435:SF10">
    <property type="entry name" value="BSR4717 PROTEIN"/>
    <property type="match status" value="1"/>
</dbReference>
<protein>
    <submittedName>
        <fullName evidence="2">N-acetyltransferase</fullName>
    </submittedName>
</protein>
<evidence type="ECO:0000259" key="1">
    <source>
        <dbReference type="PROSITE" id="PS51729"/>
    </source>
</evidence>
<organism evidence="2 3">
    <name type="scientific">Corynebacterium bovis</name>
    <dbReference type="NCBI Taxonomy" id="36808"/>
    <lineage>
        <taxon>Bacteria</taxon>
        <taxon>Bacillati</taxon>
        <taxon>Actinomycetota</taxon>
        <taxon>Actinomycetes</taxon>
        <taxon>Mycobacteriales</taxon>
        <taxon>Corynebacteriaceae</taxon>
        <taxon>Corynebacterium</taxon>
    </lineage>
</organism>
<keyword evidence="2" id="KW-0808">Transferase</keyword>
<comment type="caution">
    <text evidence="2">The sequence shown here is derived from an EMBL/GenBank/DDBJ whole genome shotgun (WGS) entry which is preliminary data.</text>
</comment>
<name>A0A3R8R5S7_9CORY</name>
<reference evidence="2 3" key="1">
    <citation type="submission" date="2018-01" db="EMBL/GenBank/DDBJ databases">
        <title>Twenty Corynebacterium bovis Genomes.</title>
        <authorList>
            <person name="Gulvik C.A."/>
        </authorList>
    </citation>
    <scope>NUCLEOTIDE SEQUENCE [LARGE SCALE GENOMIC DNA]</scope>
    <source>
        <strain evidence="2 3">16-2004</strain>
    </source>
</reference>
<evidence type="ECO:0000313" key="3">
    <source>
        <dbReference type="Proteomes" id="UP000278422"/>
    </source>
</evidence>
<dbReference type="GO" id="GO:0016740">
    <property type="term" value="F:transferase activity"/>
    <property type="evidence" value="ECO:0007669"/>
    <property type="project" value="UniProtKB-KW"/>
</dbReference>
<dbReference type="PROSITE" id="PS51729">
    <property type="entry name" value="GNAT_YJDJ"/>
    <property type="match status" value="1"/>
</dbReference>
<gene>
    <name evidence="2" type="ORF">CXF42_03815</name>
</gene>
<dbReference type="Pfam" id="PF14542">
    <property type="entry name" value="Acetyltransf_CG"/>
    <property type="match status" value="1"/>
</dbReference>